<proteinExistence type="predicted"/>
<protein>
    <recommendedName>
        <fullName evidence="1">AB hydrolase-1 domain-containing protein</fullName>
    </recommendedName>
</protein>
<dbReference type="Gene3D" id="3.40.50.1820">
    <property type="entry name" value="alpha/beta hydrolase"/>
    <property type="match status" value="1"/>
</dbReference>
<sequence>MNKDVLFIHGGGDVGYEADLKLVTSLQTELGASYKVHCPKMPSDEALPDFGWPQRIGKEMDTVDGDIILAGHSLGANADLQPTKKACLLRGEFVAHVRWYKSSYYFPDFSVDWHWAK</sequence>
<evidence type="ECO:0000259" key="1">
    <source>
        <dbReference type="Pfam" id="PF12697"/>
    </source>
</evidence>
<keyword evidence="3" id="KW-1185">Reference proteome</keyword>
<evidence type="ECO:0000313" key="2">
    <source>
        <dbReference type="EMBL" id="WOK04736.1"/>
    </source>
</evidence>
<feature type="domain" description="AB hydrolase-1" evidence="1">
    <location>
        <begin position="5"/>
        <end position="78"/>
    </location>
</feature>
<dbReference type="SUPFAM" id="SSF53474">
    <property type="entry name" value="alpha/beta-Hydrolases"/>
    <property type="match status" value="1"/>
</dbReference>
<accession>A0ABZ0IJK7</accession>
<name>A0ABZ0IJK7_9BACT</name>
<dbReference type="RefSeq" id="WP_317487537.1">
    <property type="nucleotide sequence ID" value="NZ_CP136051.1"/>
</dbReference>
<dbReference type="Pfam" id="PF12697">
    <property type="entry name" value="Abhydrolase_6"/>
    <property type="match status" value="1"/>
</dbReference>
<reference evidence="2 3" key="1">
    <citation type="journal article" date="2023" name="Microbiol. Resour. Announc.">
        <title>Complete Genome Sequence of Imperialibacter roseus strain P4T.</title>
        <authorList>
            <person name="Tizabi D.R."/>
            <person name="Bachvaroff T."/>
            <person name="Hill R.T."/>
        </authorList>
    </citation>
    <scope>NUCLEOTIDE SEQUENCE [LARGE SCALE GENOMIC DNA]</scope>
    <source>
        <strain evidence="2 3">P4T</strain>
    </source>
</reference>
<organism evidence="2 3">
    <name type="scientific">Imperialibacter roseus</name>
    <dbReference type="NCBI Taxonomy" id="1324217"/>
    <lineage>
        <taxon>Bacteria</taxon>
        <taxon>Pseudomonadati</taxon>
        <taxon>Bacteroidota</taxon>
        <taxon>Cytophagia</taxon>
        <taxon>Cytophagales</taxon>
        <taxon>Flammeovirgaceae</taxon>
        <taxon>Imperialibacter</taxon>
    </lineage>
</organism>
<dbReference type="InterPro" id="IPR000073">
    <property type="entry name" value="AB_hydrolase_1"/>
</dbReference>
<dbReference type="InterPro" id="IPR029058">
    <property type="entry name" value="AB_hydrolase_fold"/>
</dbReference>
<dbReference type="Proteomes" id="UP001302349">
    <property type="component" value="Chromosome"/>
</dbReference>
<dbReference type="EMBL" id="CP136051">
    <property type="protein sequence ID" value="WOK04736.1"/>
    <property type="molecule type" value="Genomic_DNA"/>
</dbReference>
<gene>
    <name evidence="2" type="ORF">RT717_16770</name>
</gene>
<evidence type="ECO:0000313" key="3">
    <source>
        <dbReference type="Proteomes" id="UP001302349"/>
    </source>
</evidence>